<name>D7CLL8_SYNLT</name>
<dbReference type="HOGENOM" id="CLU_076854_3_1_9"/>
<protein>
    <submittedName>
        <fullName evidence="8">DivIVA domain protein</fullName>
    </submittedName>
</protein>
<sequence length="165" mass="19607">MTLTPVDIRNQRFKKTWRGYSESEVNRFLVTLAEEYEKLYRDNVELKENLKKKEFELSKYQKLEETLQQSIVLAQKAAEEVVANAHREAESIKENARHRIAEMFDVYEDILKRLGVFRVEIRLMLLSQVELLEQSGKRLDDIADFFYSRDMKEVLDKLSRAEEGK</sequence>
<dbReference type="PANTHER" id="PTHR35794">
    <property type="entry name" value="CELL DIVISION PROTEIN DIVIVA"/>
    <property type="match status" value="1"/>
</dbReference>
<evidence type="ECO:0000313" key="8">
    <source>
        <dbReference type="EMBL" id="ADI01603.1"/>
    </source>
</evidence>
<dbReference type="AlphaFoldDB" id="D7CLL8"/>
<reference evidence="8 9" key="2">
    <citation type="journal article" date="2010" name="Stand. Genomic Sci.">
        <title>Complete genome sequence of Syntrophothermus lipocalidus type strain (TGB-C1).</title>
        <authorList>
            <person name="Djao O.D."/>
            <person name="Zhang X."/>
            <person name="Lucas S."/>
            <person name="Lapidus A."/>
            <person name="Del Rio T.G."/>
            <person name="Nolan M."/>
            <person name="Tice H."/>
            <person name="Cheng J.F."/>
            <person name="Han C."/>
            <person name="Tapia R."/>
            <person name="Goodwin L."/>
            <person name="Pitluck S."/>
            <person name="Liolios K."/>
            <person name="Ivanova N."/>
            <person name="Mavromatis K."/>
            <person name="Mikhailova N."/>
            <person name="Ovchinnikova G."/>
            <person name="Pati A."/>
            <person name="Brambilla E."/>
            <person name="Chen A."/>
            <person name="Palaniappan K."/>
            <person name="Land M."/>
            <person name="Hauser L."/>
            <person name="Chang Y.J."/>
            <person name="Jeffries C.D."/>
            <person name="Rohde M."/>
            <person name="Sikorski J."/>
            <person name="Spring S."/>
            <person name="Goker M."/>
            <person name="Detter J.C."/>
            <person name="Woyke T."/>
            <person name="Bristow J."/>
            <person name="Eisen J.A."/>
            <person name="Markowitz V."/>
            <person name="Hugenholtz P."/>
            <person name="Kyrpides N.C."/>
            <person name="Klenk H.P."/>
        </authorList>
    </citation>
    <scope>NUCLEOTIDE SEQUENCE [LARGE SCALE GENOMIC DNA]</scope>
    <source>
        <strain evidence="9">DSM 12680 / TGB-C1</strain>
    </source>
</reference>
<dbReference type="Gene3D" id="6.10.250.660">
    <property type="match status" value="1"/>
</dbReference>
<dbReference type="Pfam" id="PF05103">
    <property type="entry name" value="DivIVA"/>
    <property type="match status" value="1"/>
</dbReference>
<comment type="similarity">
    <text evidence="2">Belongs to the DivIVA family.</text>
</comment>
<dbReference type="NCBIfam" id="TIGR03544">
    <property type="entry name" value="DivI1A_domain"/>
    <property type="match status" value="1"/>
</dbReference>
<evidence type="ECO:0000256" key="3">
    <source>
        <dbReference type="ARBA" id="ARBA00022490"/>
    </source>
</evidence>
<evidence type="ECO:0000256" key="4">
    <source>
        <dbReference type="ARBA" id="ARBA00022618"/>
    </source>
</evidence>
<dbReference type="GO" id="GO:0005737">
    <property type="term" value="C:cytoplasm"/>
    <property type="evidence" value="ECO:0007669"/>
    <property type="project" value="UniProtKB-SubCell"/>
</dbReference>
<keyword evidence="6" id="KW-0131">Cell cycle</keyword>
<gene>
    <name evidence="8" type="ordered locus">Slip_0823</name>
</gene>
<dbReference type="InterPro" id="IPR007793">
    <property type="entry name" value="DivIVA_fam"/>
</dbReference>
<evidence type="ECO:0000256" key="7">
    <source>
        <dbReference type="SAM" id="Coils"/>
    </source>
</evidence>
<evidence type="ECO:0000313" key="9">
    <source>
        <dbReference type="Proteomes" id="UP000000378"/>
    </source>
</evidence>
<reference evidence="9" key="1">
    <citation type="journal article" date="2010" name="Stand. Genomic Sci.">
        <title>Complete genome sequence of Syntrophothermus lipocalidus type strain (TGB-C1T).</title>
        <authorList>
            <consortium name="US DOE Joint Genome Institute (JGI-PGF)"/>
            <person name="Djao O."/>
            <person name="Zhang X."/>
            <person name="Lucas S."/>
            <person name="Lapidus A."/>
            <person name="Glavina Del Rio T."/>
            <person name="Nolan M."/>
            <person name="Tice H."/>
            <person name="Cheng J."/>
            <person name="Han C."/>
            <person name="Tapia R."/>
            <person name="Goodwin L."/>
            <person name="Pitluck S."/>
            <person name="Liolios K."/>
            <person name="Ivanova N."/>
            <person name="Mavromatis K."/>
            <person name="Mikhailova N."/>
            <person name="Ovchinnikova G."/>
            <person name="Pati A."/>
            <person name="Brambilla E."/>
            <person name="Chen A."/>
            <person name="Palaniappan K."/>
            <person name="Land M."/>
            <person name="Hauser L."/>
            <person name="Chang Y."/>
            <person name="Jeffries C."/>
            <person name="Rohde M."/>
            <person name="Sikorski J."/>
            <person name="Spring S."/>
            <person name="Goker M."/>
            <person name="Detter J."/>
            <person name="Woyke T."/>
            <person name="Bristow J."/>
            <person name="Eisen J."/>
            <person name="Markowitz V."/>
            <person name="Hugenholtz P."/>
            <person name="Kyrpides N."/>
            <person name="Klenk H."/>
        </authorList>
    </citation>
    <scope>NUCLEOTIDE SEQUENCE [LARGE SCALE GENOMIC DNA]</scope>
    <source>
        <strain evidence="9">DSM 12680 / TGB-C1</strain>
    </source>
</reference>
<evidence type="ECO:0000256" key="6">
    <source>
        <dbReference type="ARBA" id="ARBA00023306"/>
    </source>
</evidence>
<dbReference type="EMBL" id="CP002048">
    <property type="protein sequence ID" value="ADI01603.1"/>
    <property type="molecule type" value="Genomic_DNA"/>
</dbReference>
<feature type="coiled-coil region" evidence="7">
    <location>
        <begin position="29"/>
        <end position="95"/>
    </location>
</feature>
<dbReference type="OrthoDB" id="9815492at2"/>
<dbReference type="PANTHER" id="PTHR35794:SF2">
    <property type="entry name" value="CELL DIVISION PROTEIN DIVIVA"/>
    <property type="match status" value="1"/>
</dbReference>
<keyword evidence="9" id="KW-1185">Reference proteome</keyword>
<comment type="subcellular location">
    <subcellularLocation>
        <location evidence="1">Cytoplasm</location>
    </subcellularLocation>
</comment>
<accession>D7CLL8</accession>
<dbReference type="KEGG" id="slp:Slip_0823"/>
<keyword evidence="3" id="KW-0963">Cytoplasm</keyword>
<dbReference type="GO" id="GO:0051301">
    <property type="term" value="P:cell division"/>
    <property type="evidence" value="ECO:0007669"/>
    <property type="project" value="UniProtKB-KW"/>
</dbReference>
<evidence type="ECO:0000256" key="5">
    <source>
        <dbReference type="ARBA" id="ARBA00023054"/>
    </source>
</evidence>
<dbReference type="eggNOG" id="COG3599">
    <property type="taxonomic scope" value="Bacteria"/>
</dbReference>
<dbReference type="RefSeq" id="WP_013175005.1">
    <property type="nucleotide sequence ID" value="NC_014220.1"/>
</dbReference>
<keyword evidence="4" id="KW-0132">Cell division</keyword>
<keyword evidence="5 7" id="KW-0175">Coiled coil</keyword>
<proteinExistence type="inferred from homology"/>
<dbReference type="Proteomes" id="UP000000378">
    <property type="component" value="Chromosome"/>
</dbReference>
<organism evidence="8 9">
    <name type="scientific">Syntrophothermus lipocalidus (strain DSM 12680 / TGB-C1)</name>
    <dbReference type="NCBI Taxonomy" id="643648"/>
    <lineage>
        <taxon>Bacteria</taxon>
        <taxon>Bacillati</taxon>
        <taxon>Bacillota</taxon>
        <taxon>Clostridia</taxon>
        <taxon>Eubacteriales</taxon>
        <taxon>Syntrophomonadaceae</taxon>
        <taxon>Syntrophothermus</taxon>
    </lineage>
</organism>
<evidence type="ECO:0000256" key="1">
    <source>
        <dbReference type="ARBA" id="ARBA00004496"/>
    </source>
</evidence>
<evidence type="ECO:0000256" key="2">
    <source>
        <dbReference type="ARBA" id="ARBA00009008"/>
    </source>
</evidence>
<dbReference type="STRING" id="643648.Slip_0823"/>
<dbReference type="InterPro" id="IPR019933">
    <property type="entry name" value="DivIVA_domain"/>
</dbReference>